<dbReference type="EMBL" id="VUOB01000030">
    <property type="protein sequence ID" value="KAA2261189.1"/>
    <property type="molecule type" value="Genomic_DNA"/>
</dbReference>
<evidence type="ECO:0000256" key="7">
    <source>
        <dbReference type="SAM" id="MobiDB-lite"/>
    </source>
</evidence>
<feature type="transmembrane region" description="Helical" evidence="8">
    <location>
        <begin position="127"/>
        <end position="146"/>
    </location>
</feature>
<evidence type="ECO:0000259" key="9">
    <source>
        <dbReference type="Pfam" id="PF02397"/>
    </source>
</evidence>
<reference evidence="10 11" key="1">
    <citation type="submission" date="2019-09" db="EMBL/GenBank/DDBJ databases">
        <title>Goodfellowia gen. nov., a new genus of the Pseudonocardineae related to Actinoalloteichus, containing Goodfellowia coeruleoviolacea gen. nov., comb. nov. gen. nov., comb. nov.</title>
        <authorList>
            <person name="Labeda D."/>
        </authorList>
    </citation>
    <scope>NUCLEOTIDE SEQUENCE [LARGE SCALE GENOMIC DNA]</scope>
    <source>
        <strain evidence="10 11">AN110305</strain>
    </source>
</reference>
<gene>
    <name evidence="10" type="ORF">F0L68_18360</name>
</gene>
<reference evidence="10 11" key="2">
    <citation type="submission" date="2019-09" db="EMBL/GenBank/DDBJ databases">
        <authorList>
            <person name="Jin C."/>
        </authorList>
    </citation>
    <scope>NUCLEOTIDE SEQUENCE [LARGE SCALE GENOMIC DNA]</scope>
    <source>
        <strain evidence="10 11">AN110305</strain>
    </source>
</reference>
<evidence type="ECO:0000256" key="1">
    <source>
        <dbReference type="ARBA" id="ARBA00004141"/>
    </source>
</evidence>
<evidence type="ECO:0000313" key="10">
    <source>
        <dbReference type="EMBL" id="KAA2261189.1"/>
    </source>
</evidence>
<sequence>MKVRAGTDTPSASTRTTTASTNVRNADTTEGLVHHSGPGSGFDHPPRSTVANWEGRYRAAVICSDLLSTVVATLTAGTVVRHGLPASLGHLPNLLSWLAALAVLAALPATHAWDVRELGQGAEEFRRLGKALLTAAVGLALVGLAAELSHLRLWVFFVVPTVALIAFPLRYVLRRLLHARRRTGECLLPVMAAGSVAWVADLIERTQREPHNGWRIEAVCTPDGLGADGTREIAGIPVVGQLNELTERVQLGGYRVVAVAADPFWTPRRLQQLAWELEDGEAELLVAPVLMEVAGPRLHVTGVLGLPLLQVRAPVFGGGRRAIKAAIDRLGSAALLVLLAPLLITIALVIWAGDRGSVLYRQQRVGRDGKPFTILKFRTMVRDAEARLAGLRNANQGAGPLFKMREDPRITRAGRVLRRYSLDELPQLVNVLTGAMSLVGPRPPLPSEVATYGPDSGRRLLVKPGLTGLWQISGRSDLPWEEAIRLDLRYVEDWSLALDAVILWKTARVVFTGQGAY</sequence>
<dbReference type="Pfam" id="PF02397">
    <property type="entry name" value="Bac_transf"/>
    <property type="match status" value="1"/>
</dbReference>
<dbReference type="NCBIfam" id="TIGR03025">
    <property type="entry name" value="EPS_sugtrans"/>
    <property type="match status" value="1"/>
</dbReference>
<evidence type="ECO:0000256" key="2">
    <source>
        <dbReference type="ARBA" id="ARBA00006464"/>
    </source>
</evidence>
<dbReference type="PANTHER" id="PTHR30576">
    <property type="entry name" value="COLANIC BIOSYNTHESIS UDP-GLUCOSE LIPID CARRIER TRANSFERASE"/>
    <property type="match status" value="1"/>
</dbReference>
<feature type="transmembrane region" description="Helical" evidence="8">
    <location>
        <begin position="152"/>
        <end position="173"/>
    </location>
</feature>
<keyword evidence="4 8" id="KW-0812">Transmembrane</keyword>
<comment type="similarity">
    <text evidence="2">Belongs to the bacterial sugar transferase family.</text>
</comment>
<feature type="region of interest" description="Disordered" evidence="7">
    <location>
        <begin position="1"/>
        <end position="46"/>
    </location>
</feature>
<feature type="compositionally biased region" description="Low complexity" evidence="7">
    <location>
        <begin position="7"/>
        <end position="21"/>
    </location>
</feature>
<dbReference type="OrthoDB" id="9808602at2"/>
<feature type="transmembrane region" description="Helical" evidence="8">
    <location>
        <begin position="330"/>
        <end position="353"/>
    </location>
</feature>
<evidence type="ECO:0000313" key="11">
    <source>
        <dbReference type="Proteomes" id="UP000323454"/>
    </source>
</evidence>
<dbReference type="GO" id="GO:0016780">
    <property type="term" value="F:phosphotransferase activity, for other substituted phosphate groups"/>
    <property type="evidence" value="ECO:0007669"/>
    <property type="project" value="TreeGrafter"/>
</dbReference>
<keyword evidence="5 8" id="KW-1133">Transmembrane helix</keyword>
<comment type="subcellular location">
    <subcellularLocation>
        <location evidence="1">Membrane</location>
        <topology evidence="1">Multi-pass membrane protein</topology>
    </subcellularLocation>
</comment>
<evidence type="ECO:0000256" key="6">
    <source>
        <dbReference type="ARBA" id="ARBA00023136"/>
    </source>
</evidence>
<dbReference type="Proteomes" id="UP000323454">
    <property type="component" value="Unassembled WGS sequence"/>
</dbReference>
<organism evidence="10 11">
    <name type="scientific">Solihabitans fulvus</name>
    <dbReference type="NCBI Taxonomy" id="1892852"/>
    <lineage>
        <taxon>Bacteria</taxon>
        <taxon>Bacillati</taxon>
        <taxon>Actinomycetota</taxon>
        <taxon>Actinomycetes</taxon>
        <taxon>Pseudonocardiales</taxon>
        <taxon>Pseudonocardiaceae</taxon>
        <taxon>Solihabitans</taxon>
    </lineage>
</organism>
<dbReference type="InterPro" id="IPR017475">
    <property type="entry name" value="EPS_sugar_tfrase"/>
</dbReference>
<protein>
    <submittedName>
        <fullName evidence="10">Sugar transferase</fullName>
    </submittedName>
</protein>
<dbReference type="GO" id="GO:0016020">
    <property type="term" value="C:membrane"/>
    <property type="evidence" value="ECO:0007669"/>
    <property type="project" value="UniProtKB-SubCell"/>
</dbReference>
<keyword evidence="3 10" id="KW-0808">Transferase</keyword>
<comment type="caution">
    <text evidence="10">The sequence shown here is derived from an EMBL/GenBank/DDBJ whole genome shotgun (WGS) entry which is preliminary data.</text>
</comment>
<keyword evidence="11" id="KW-1185">Reference proteome</keyword>
<name>A0A5B2XDS5_9PSEU</name>
<proteinExistence type="inferred from homology"/>
<evidence type="ECO:0000256" key="4">
    <source>
        <dbReference type="ARBA" id="ARBA00022692"/>
    </source>
</evidence>
<feature type="transmembrane region" description="Helical" evidence="8">
    <location>
        <begin position="94"/>
        <end position="115"/>
    </location>
</feature>
<evidence type="ECO:0000256" key="5">
    <source>
        <dbReference type="ARBA" id="ARBA00022989"/>
    </source>
</evidence>
<dbReference type="AlphaFoldDB" id="A0A5B2XDS5"/>
<evidence type="ECO:0000256" key="3">
    <source>
        <dbReference type="ARBA" id="ARBA00022679"/>
    </source>
</evidence>
<feature type="domain" description="Bacterial sugar transferase" evidence="9">
    <location>
        <begin position="324"/>
        <end position="511"/>
    </location>
</feature>
<evidence type="ECO:0000256" key="8">
    <source>
        <dbReference type="SAM" id="Phobius"/>
    </source>
</evidence>
<dbReference type="InterPro" id="IPR003362">
    <property type="entry name" value="Bact_transf"/>
</dbReference>
<keyword evidence="6 8" id="KW-0472">Membrane</keyword>
<accession>A0A5B2XDS5</accession>
<dbReference type="PANTHER" id="PTHR30576:SF10">
    <property type="entry name" value="SLL5057 PROTEIN"/>
    <property type="match status" value="1"/>
</dbReference>